<sequence>MDEGLWIPNDVRLMWIVVYAPQNLSNKIALWYSLVNLIGERFGSVFNERQSDIFNEFITTSSLIDIPLGGFKFTWTDKWGSKMSKLDRFLVFERFYEVFPHATCVVLEKGILDHCLILFKDFVVDHGPTPFCFFDSWLEMDGFHDLVVQIWNHDGIIDASGFISIKKKL</sequence>
<reference evidence="1" key="1">
    <citation type="journal article" date="2022" name="Int. J. Mol. Sci.">
        <title>Draft Genome of Tanacetum Coccineum: Genomic Comparison of Closely Related Tanacetum-Family Plants.</title>
        <authorList>
            <person name="Yamashiro T."/>
            <person name="Shiraishi A."/>
            <person name="Nakayama K."/>
            <person name="Satake H."/>
        </authorList>
    </citation>
    <scope>NUCLEOTIDE SEQUENCE</scope>
</reference>
<dbReference type="InterPro" id="IPR036691">
    <property type="entry name" value="Endo/exonu/phosph_ase_sf"/>
</dbReference>
<dbReference type="Gene3D" id="3.60.10.10">
    <property type="entry name" value="Endonuclease/exonuclease/phosphatase"/>
    <property type="match status" value="1"/>
</dbReference>
<dbReference type="GO" id="GO:0003964">
    <property type="term" value="F:RNA-directed DNA polymerase activity"/>
    <property type="evidence" value="ECO:0007669"/>
    <property type="project" value="UniProtKB-KW"/>
</dbReference>
<dbReference type="PANTHER" id="PTHR33710">
    <property type="entry name" value="BNAC02G09200D PROTEIN"/>
    <property type="match status" value="1"/>
</dbReference>
<keyword evidence="1" id="KW-0548">Nucleotidyltransferase</keyword>
<keyword evidence="1" id="KW-0695">RNA-directed DNA polymerase</keyword>
<name>A0ABQ5A9A3_9ASTR</name>
<comment type="caution">
    <text evidence="1">The sequence shown here is derived from an EMBL/GenBank/DDBJ whole genome shotgun (WGS) entry which is preliminary data.</text>
</comment>
<gene>
    <name evidence="1" type="ORF">Tco_0804820</name>
</gene>
<protein>
    <submittedName>
        <fullName evidence="1">RNA-directed DNA polymerase, eukaryota, reverse transcriptase zinc-binding domain protein</fullName>
    </submittedName>
</protein>
<dbReference type="Proteomes" id="UP001151760">
    <property type="component" value="Unassembled WGS sequence"/>
</dbReference>
<reference evidence="1" key="2">
    <citation type="submission" date="2022-01" db="EMBL/GenBank/DDBJ databases">
        <authorList>
            <person name="Yamashiro T."/>
            <person name="Shiraishi A."/>
            <person name="Satake H."/>
            <person name="Nakayama K."/>
        </authorList>
    </citation>
    <scope>NUCLEOTIDE SEQUENCE</scope>
</reference>
<organism evidence="1 2">
    <name type="scientific">Tanacetum coccineum</name>
    <dbReference type="NCBI Taxonomy" id="301880"/>
    <lineage>
        <taxon>Eukaryota</taxon>
        <taxon>Viridiplantae</taxon>
        <taxon>Streptophyta</taxon>
        <taxon>Embryophyta</taxon>
        <taxon>Tracheophyta</taxon>
        <taxon>Spermatophyta</taxon>
        <taxon>Magnoliopsida</taxon>
        <taxon>eudicotyledons</taxon>
        <taxon>Gunneridae</taxon>
        <taxon>Pentapetalae</taxon>
        <taxon>asterids</taxon>
        <taxon>campanulids</taxon>
        <taxon>Asterales</taxon>
        <taxon>Asteraceae</taxon>
        <taxon>Asteroideae</taxon>
        <taxon>Anthemideae</taxon>
        <taxon>Anthemidinae</taxon>
        <taxon>Tanacetum</taxon>
    </lineage>
</organism>
<evidence type="ECO:0000313" key="2">
    <source>
        <dbReference type="Proteomes" id="UP001151760"/>
    </source>
</evidence>
<keyword evidence="1" id="KW-0808">Transferase</keyword>
<keyword evidence="2" id="KW-1185">Reference proteome</keyword>
<dbReference type="PANTHER" id="PTHR33710:SF64">
    <property type="entry name" value="ENDONUCLEASE_EXONUCLEASE_PHOSPHATASE DOMAIN-CONTAINING PROTEIN"/>
    <property type="match status" value="1"/>
</dbReference>
<dbReference type="EMBL" id="BQNB010011995">
    <property type="protein sequence ID" value="GJS97852.1"/>
    <property type="molecule type" value="Genomic_DNA"/>
</dbReference>
<proteinExistence type="predicted"/>
<accession>A0ABQ5A9A3</accession>
<dbReference type="SUPFAM" id="SSF56219">
    <property type="entry name" value="DNase I-like"/>
    <property type="match status" value="1"/>
</dbReference>
<evidence type="ECO:0000313" key="1">
    <source>
        <dbReference type="EMBL" id="GJS97852.1"/>
    </source>
</evidence>